<dbReference type="EMBL" id="KV425928">
    <property type="protein sequence ID" value="KZV97622.1"/>
    <property type="molecule type" value="Genomic_DNA"/>
</dbReference>
<gene>
    <name evidence="2" type="ORF">EXIGLDRAFT_812022</name>
</gene>
<proteinExistence type="predicted"/>
<feature type="region of interest" description="Disordered" evidence="1">
    <location>
        <begin position="252"/>
        <end position="274"/>
    </location>
</feature>
<accession>A0A165LB28</accession>
<evidence type="ECO:0000256" key="1">
    <source>
        <dbReference type="SAM" id="MobiDB-lite"/>
    </source>
</evidence>
<evidence type="ECO:0000313" key="3">
    <source>
        <dbReference type="Proteomes" id="UP000077266"/>
    </source>
</evidence>
<name>A0A165LB28_EXIGL</name>
<dbReference type="InParanoid" id="A0A165LB28"/>
<feature type="non-terminal residue" evidence="2">
    <location>
        <position position="1"/>
    </location>
</feature>
<keyword evidence="3" id="KW-1185">Reference proteome</keyword>
<sequence length="1469" mass="162325">EIVAEAEADLPPIRADGTVECRRCKASVQLGSVGYSNYTKRHYRTKQCDKNLKLEKERSVLSKAKASAKHWFGAKPKPVPSTVQAPAPIQPSTSAQAQTASTGTFELPRRTNTTAASTPALDAATRNLLTRFKTRIEGLPDSVPLATSDDVFAGYAGPIFVDMSGYSGDAWEQFDGVLNTPLQKGPDYLRTLVKRGPYGLMALHHLFEFLAVAHGVKGSAFEGKVERLVAAMDAVAPASSTERVTATTSSAAVAAADESARPVDTLAPTPEARTESPIDVDMWLPPIRTPSVEERQPGVANLMYPCSGIPVELKPGQSAHQTYPFGVHDVLGDPWDYTIRSGKLTLYARKCTEVETTAARCAECTNLEQNPNLRGVLQRMRDGVHPSTPFLYHPIGNLVSIGRKRGGEVRALKLRRTNDQRSLLSKNAALSLHKQFLVAIASGRVKRVDRVLKAGLNRHMGVPALFDLYNRTAAFIYKPVGYSEEDCLAGLLALRIGGERMAEILHRAGLGIPSLSTLRRRTLLAPILASPGQPTILEIERNAHACFDDILDVLVAHRIVHQILQLDEIKIEPRPRWCCKTGMILGICREHGHCVSLKFTSDKEVDLLMDALRKDEVHMAVEATVGALAPLAKDTRLYSARPIVISGSCKRESGSEHAKLISAALQGCKATKLRTVCVASDGESRRHDALVELTFKRELSRDSNIYSDLAPLSLMNLEVGDDDLTADKDYKHVFKRLRNLLLRARGVKLHDMNLTTAEIRNQLKDAGLNAAHIGNLLKPDDKQDVKLAYDLLSAIWALPGAAQLDIDAFSKRFCDARQALNTLGSLFKHVMIPYLCVDLSLSEQLEHLSAAAHLLLALLRSEKSGSKLMPTQLYVDIMIMIKNVYFCVAKAQRDDPNGSFWVILLGTDRLEELFGILRTMIGNDANVDALQLSTRVTGTTEVSTILAKYPHWDRAPKRLKLPALDKNSLHVHAHVDHIKPSTWRGDVRTSQVNLHTCWKRGRAMIEAEFPALAAVLEEASRDGAAVDILRPFGEDVVRAKRSEDDFDDTAEDYIESQNVPEDTRPALDADLEDAVSEQLDPDAHNPCFEKDGKKFWKARYLSLAYRELRNPKASSQDRLRRVANEQYFVCVGEVTDMIHQSTHVDELALNVLPEADVSITFQLLYLKPATERDDPSLKRDWCWTKGRGPSYTVPGRLIECINPDVAVCSTGEHLLLFESSVIMNIGAQLFGRLTREDAAHVPKVGTAADASRFPYRETAGKACFLCEDDESPRGQPKFGTCPSCPQTVPLPKSIHGVLAHNAAHILYDPKVSTLDEPCGLCLRPGGTCIFFLRKAKGTDNLQIDYKKSHCAYGKLTMKYATAAKSSQASPSSNVPILCPWCSPNHPAVWKYNLLEHVKKMHPARSVAEVSHIAKVGNTEKTLLKDLWSSRHDVKKKRKSAKSKRALTISDAHNTRNVFAYVIRLAEEFR</sequence>
<reference evidence="2 3" key="1">
    <citation type="journal article" date="2016" name="Mol. Biol. Evol.">
        <title>Comparative Genomics of Early-Diverging Mushroom-Forming Fungi Provides Insights into the Origins of Lignocellulose Decay Capabilities.</title>
        <authorList>
            <person name="Nagy L.G."/>
            <person name="Riley R."/>
            <person name="Tritt A."/>
            <person name="Adam C."/>
            <person name="Daum C."/>
            <person name="Floudas D."/>
            <person name="Sun H."/>
            <person name="Yadav J.S."/>
            <person name="Pangilinan J."/>
            <person name="Larsson K.H."/>
            <person name="Matsuura K."/>
            <person name="Barry K."/>
            <person name="Labutti K."/>
            <person name="Kuo R."/>
            <person name="Ohm R.A."/>
            <person name="Bhattacharya S.S."/>
            <person name="Shirouzu T."/>
            <person name="Yoshinaga Y."/>
            <person name="Martin F.M."/>
            <person name="Grigoriev I.V."/>
            <person name="Hibbett D.S."/>
        </authorList>
    </citation>
    <scope>NUCLEOTIDE SEQUENCE [LARGE SCALE GENOMIC DNA]</scope>
    <source>
        <strain evidence="2 3">HHB12029</strain>
    </source>
</reference>
<feature type="region of interest" description="Disordered" evidence="1">
    <location>
        <begin position="73"/>
        <end position="114"/>
    </location>
</feature>
<evidence type="ECO:0000313" key="2">
    <source>
        <dbReference type="EMBL" id="KZV97622.1"/>
    </source>
</evidence>
<dbReference type="Proteomes" id="UP000077266">
    <property type="component" value="Unassembled WGS sequence"/>
</dbReference>
<feature type="compositionally biased region" description="Low complexity" evidence="1">
    <location>
        <begin position="90"/>
        <end position="102"/>
    </location>
</feature>
<protein>
    <submittedName>
        <fullName evidence="2">Uncharacterized protein</fullName>
    </submittedName>
</protein>
<dbReference type="OrthoDB" id="3173036at2759"/>
<organism evidence="2 3">
    <name type="scientific">Exidia glandulosa HHB12029</name>
    <dbReference type="NCBI Taxonomy" id="1314781"/>
    <lineage>
        <taxon>Eukaryota</taxon>
        <taxon>Fungi</taxon>
        <taxon>Dikarya</taxon>
        <taxon>Basidiomycota</taxon>
        <taxon>Agaricomycotina</taxon>
        <taxon>Agaricomycetes</taxon>
        <taxon>Auriculariales</taxon>
        <taxon>Exidiaceae</taxon>
        <taxon>Exidia</taxon>
    </lineage>
</organism>